<dbReference type="Proteomes" id="UP000266506">
    <property type="component" value="Unassembled WGS sequence"/>
</dbReference>
<sequence length="72" mass="7687">MKEKSSLEKSHSKASNAKLTFICFLAALATSGLWVGIGLVGIEAYRILGIILAGVFGLLTIGTLFLISKFTR</sequence>
<evidence type="ECO:0000313" key="3">
    <source>
        <dbReference type="Proteomes" id="UP000266506"/>
    </source>
</evidence>
<evidence type="ECO:0000313" key="2">
    <source>
        <dbReference type="EMBL" id="RIA64847.1"/>
    </source>
</evidence>
<keyword evidence="3" id="KW-1185">Reference proteome</keyword>
<gene>
    <name evidence="2" type="ORF">EI71_01836</name>
</gene>
<feature type="transmembrane region" description="Helical" evidence="1">
    <location>
        <begin position="47"/>
        <end position="67"/>
    </location>
</feature>
<organism evidence="2 3">
    <name type="scientific">Anaeroplasma bactoclasticum</name>
    <dbReference type="NCBI Taxonomy" id="2088"/>
    <lineage>
        <taxon>Bacteria</taxon>
        <taxon>Bacillati</taxon>
        <taxon>Mycoplasmatota</taxon>
        <taxon>Mollicutes</taxon>
        <taxon>Anaeroplasmatales</taxon>
        <taxon>Anaeroplasmataceae</taxon>
        <taxon>Anaeroplasma</taxon>
    </lineage>
</organism>
<comment type="caution">
    <text evidence="2">The sequence shown here is derived from an EMBL/GenBank/DDBJ whole genome shotgun (WGS) entry which is preliminary data.</text>
</comment>
<proteinExistence type="predicted"/>
<dbReference type="RefSeq" id="WP_119016902.1">
    <property type="nucleotide sequence ID" value="NZ_QXEV01000034.1"/>
</dbReference>
<evidence type="ECO:0000256" key="1">
    <source>
        <dbReference type="SAM" id="Phobius"/>
    </source>
</evidence>
<reference evidence="2 3" key="1">
    <citation type="submission" date="2018-08" db="EMBL/GenBank/DDBJ databases">
        <title>Genomic Encyclopedia of Archaeal and Bacterial Type Strains, Phase II (KMG-II): from individual species to whole genera.</title>
        <authorList>
            <person name="Goeker M."/>
        </authorList>
    </citation>
    <scope>NUCLEOTIDE SEQUENCE [LARGE SCALE GENOMIC DNA]</scope>
    <source>
        <strain evidence="2 3">ATCC 27112</strain>
    </source>
</reference>
<keyword evidence="1" id="KW-0812">Transmembrane</keyword>
<protein>
    <submittedName>
        <fullName evidence="2">Uncharacterized protein</fullName>
    </submittedName>
</protein>
<accession>A0A397R082</accession>
<dbReference type="AlphaFoldDB" id="A0A397R082"/>
<keyword evidence="1" id="KW-0472">Membrane</keyword>
<dbReference type="EMBL" id="QXEV01000034">
    <property type="protein sequence ID" value="RIA64847.1"/>
    <property type="molecule type" value="Genomic_DNA"/>
</dbReference>
<dbReference type="InParanoid" id="A0A397R082"/>
<name>A0A397R082_9MOLU</name>
<keyword evidence="1" id="KW-1133">Transmembrane helix</keyword>
<feature type="transmembrane region" description="Helical" evidence="1">
    <location>
        <begin position="21"/>
        <end position="41"/>
    </location>
</feature>